<keyword evidence="1" id="KW-0812">Transmembrane</keyword>
<dbReference type="PANTHER" id="PTHR39200:SF1">
    <property type="entry name" value="AUTO-TRANSPORTER ADHESIN HEAD GIN DOMAIN-CONTAINING PROTEIN-RELATED"/>
    <property type="match status" value="1"/>
</dbReference>
<proteinExistence type="predicted"/>
<evidence type="ECO:0000256" key="1">
    <source>
        <dbReference type="SAM" id="Phobius"/>
    </source>
</evidence>
<dbReference type="EMBL" id="FUZZ01000003">
    <property type="protein sequence ID" value="SKD07737.1"/>
    <property type="molecule type" value="Genomic_DNA"/>
</dbReference>
<dbReference type="Pfam" id="PF10988">
    <property type="entry name" value="DUF2807"/>
    <property type="match status" value="1"/>
</dbReference>
<name>A0A1T5P545_9BACT</name>
<dbReference type="Gene3D" id="2.160.20.120">
    <property type="match status" value="1"/>
</dbReference>
<reference evidence="3 4" key="1">
    <citation type="submission" date="2017-02" db="EMBL/GenBank/DDBJ databases">
        <authorList>
            <person name="Peterson S.W."/>
        </authorList>
    </citation>
    <scope>NUCLEOTIDE SEQUENCE [LARGE SCALE GENOMIC DNA]</scope>
    <source>
        <strain evidence="3 4">DSM 18108</strain>
    </source>
</reference>
<organism evidence="3 4">
    <name type="scientific">Chitinophaga ginsengisegetis</name>
    <dbReference type="NCBI Taxonomy" id="393003"/>
    <lineage>
        <taxon>Bacteria</taxon>
        <taxon>Pseudomonadati</taxon>
        <taxon>Bacteroidota</taxon>
        <taxon>Chitinophagia</taxon>
        <taxon>Chitinophagales</taxon>
        <taxon>Chitinophagaceae</taxon>
        <taxon>Chitinophaga</taxon>
    </lineage>
</organism>
<evidence type="ECO:0000313" key="3">
    <source>
        <dbReference type="EMBL" id="SKD07737.1"/>
    </source>
</evidence>
<dbReference type="STRING" id="393003.SAMN05660461_3787"/>
<gene>
    <name evidence="3" type="ORF">SAMN05660461_3787</name>
</gene>
<protein>
    <submittedName>
        <fullName evidence="3">Putative auto-transporter adhesin, head GIN domain</fullName>
    </submittedName>
</protein>
<keyword evidence="1" id="KW-1133">Transmembrane helix</keyword>
<dbReference type="PROSITE" id="PS51257">
    <property type="entry name" value="PROKAR_LIPOPROTEIN"/>
    <property type="match status" value="1"/>
</dbReference>
<dbReference type="PANTHER" id="PTHR39200">
    <property type="entry name" value="HYPOTHETICAL EXPORTED PROTEIN"/>
    <property type="match status" value="1"/>
</dbReference>
<feature type="domain" description="Putative auto-transporter adhesin head GIN" evidence="2">
    <location>
        <begin position="51"/>
        <end position="233"/>
    </location>
</feature>
<feature type="transmembrane region" description="Helical" evidence="1">
    <location>
        <begin position="7"/>
        <end position="28"/>
    </location>
</feature>
<accession>A0A1T5P545</accession>
<dbReference type="AlphaFoldDB" id="A0A1T5P545"/>
<keyword evidence="4" id="KW-1185">Reference proteome</keyword>
<evidence type="ECO:0000313" key="4">
    <source>
        <dbReference type="Proteomes" id="UP000190166"/>
    </source>
</evidence>
<keyword evidence="1" id="KW-0472">Membrane</keyword>
<dbReference type="Proteomes" id="UP000190166">
    <property type="component" value="Unassembled WGS sequence"/>
</dbReference>
<dbReference type="RefSeq" id="WP_159454359.1">
    <property type="nucleotide sequence ID" value="NZ_FUZZ01000003.1"/>
</dbReference>
<dbReference type="InterPro" id="IPR021255">
    <property type="entry name" value="DUF2807"/>
</dbReference>
<sequence>MKKQFIITYTSLSIGWLLLMIAIFSIILSGCTKENISGSGNVVTETRTTDPFTDVDISGPFEVHLLQENNAKVEIKAEDNIIGVIETGMRSNTLFVRVKNGVNIRHHQPMKVYVHNPLFQRVKFDGSGSLDNQDTIHTSLFKYELNGSADAALILDAATLNTTINGSGNINMRGFAGSLSSDINGSGNIAAMNLEVQNASITIRGSGGHGVYVRKNLDARIYGSGNIVYTGEAKVVAEVKGSGKVVKQ</sequence>
<evidence type="ECO:0000259" key="2">
    <source>
        <dbReference type="Pfam" id="PF10988"/>
    </source>
</evidence>